<evidence type="ECO:0000313" key="2">
    <source>
        <dbReference type="Proteomes" id="UP001165960"/>
    </source>
</evidence>
<organism evidence="1 2">
    <name type="scientific">Entomophthora muscae</name>
    <dbReference type="NCBI Taxonomy" id="34485"/>
    <lineage>
        <taxon>Eukaryota</taxon>
        <taxon>Fungi</taxon>
        <taxon>Fungi incertae sedis</taxon>
        <taxon>Zoopagomycota</taxon>
        <taxon>Entomophthoromycotina</taxon>
        <taxon>Entomophthoromycetes</taxon>
        <taxon>Entomophthorales</taxon>
        <taxon>Entomophthoraceae</taxon>
        <taxon>Entomophthora</taxon>
    </lineage>
</organism>
<dbReference type="Proteomes" id="UP001165960">
    <property type="component" value="Unassembled WGS sequence"/>
</dbReference>
<evidence type="ECO:0000313" key="1">
    <source>
        <dbReference type="EMBL" id="KAJ9062881.1"/>
    </source>
</evidence>
<dbReference type="EMBL" id="QTSX02004987">
    <property type="protein sequence ID" value="KAJ9062881.1"/>
    <property type="molecule type" value="Genomic_DNA"/>
</dbReference>
<accession>A0ACC2SKG9</accession>
<name>A0ACC2SKG9_9FUNG</name>
<comment type="caution">
    <text evidence="1">The sequence shown here is derived from an EMBL/GenBank/DDBJ whole genome shotgun (WGS) entry which is preliminary data.</text>
</comment>
<gene>
    <name evidence="1" type="ORF">DSO57_1006003</name>
</gene>
<reference evidence="1" key="1">
    <citation type="submission" date="2022-04" db="EMBL/GenBank/DDBJ databases">
        <title>Genome of the entomopathogenic fungus Entomophthora muscae.</title>
        <authorList>
            <person name="Elya C."/>
            <person name="Lovett B.R."/>
            <person name="Lee E."/>
            <person name="Macias A.M."/>
            <person name="Hajek A.E."/>
            <person name="De Bivort B.L."/>
            <person name="Kasson M.T."/>
            <person name="De Fine Licht H.H."/>
            <person name="Stajich J.E."/>
        </authorList>
    </citation>
    <scope>NUCLEOTIDE SEQUENCE</scope>
    <source>
        <strain evidence="1">Berkeley</strain>
    </source>
</reference>
<proteinExistence type="predicted"/>
<sequence length="230" mass="26096">MSMLDKDTFDAMNMFLEEGLVNPMDMYFTPDLVYPPGFEFRVQDATPGGSPARSNALPLLKVPMSFGHSPLASPLHDFHRNMMFLNSATASPTYTGWGYESRRSSTPACFTESNQGDKPFRRASVAAARRRSVNKAESSKVFNCSEEGCTKVFKRNEHLKRHMKSIHSDEKPYHCPFPDCDKRFSRADNLSQHLRIHRDPSDKIRSKGFTSNTPYVLPACSDFVQLDFPQ</sequence>
<keyword evidence="2" id="KW-1185">Reference proteome</keyword>
<protein>
    <submittedName>
        <fullName evidence="1">Uncharacterized protein</fullName>
    </submittedName>
</protein>